<dbReference type="Pfam" id="PF01432">
    <property type="entry name" value="Peptidase_M3"/>
    <property type="match status" value="1"/>
</dbReference>
<dbReference type="PANTHER" id="PTHR11804">
    <property type="entry name" value="PROTEASE M3 THIMET OLIGOPEPTIDASE-RELATED"/>
    <property type="match status" value="1"/>
</dbReference>
<keyword evidence="2 6" id="KW-0479">Metal-binding</keyword>
<evidence type="ECO:0000259" key="8">
    <source>
        <dbReference type="Pfam" id="PF01432"/>
    </source>
</evidence>
<gene>
    <name evidence="10" type="ORF">ENO59_00410</name>
</gene>
<feature type="domain" description="Oligopeptidase F N-terminal" evidence="9">
    <location>
        <begin position="110"/>
        <end position="178"/>
    </location>
</feature>
<dbReference type="GO" id="GO:0006508">
    <property type="term" value="P:proteolysis"/>
    <property type="evidence" value="ECO:0007669"/>
    <property type="project" value="UniProtKB-KW"/>
</dbReference>
<keyword evidence="7" id="KW-0175">Coiled coil</keyword>
<dbReference type="Pfam" id="PF08439">
    <property type="entry name" value="Peptidase_M3_N"/>
    <property type="match status" value="1"/>
</dbReference>
<sequence>MMTGAEHVRWDLRDLYPDETALQQDLAQGLAQAEAFYARYHSKIASLDAEALAEALRQYEAILDRLGRAYTYAYLNWATQTEDPACGALLQQVREAYAQATKHLLFLELEWAQLEAERAQELLAAEVLRPFRHYLELQQRLRPHLLSEPEEKILAEKRVTGRDAWVRFFDELLGAMRFSLDGQLLTEQEVLAKLYDPDREVRRQAALALTEGLKTRLRELTYVFNIVLADKAAEDRLRGYRSWIESRNLANEVSDEMVEALIQAVTERYELVARFYELKRRLLGYAELYDYDRYAPIGQASTRYSWEEARQLVQSAYDAFHPRLGRIVAEFFERRWIDAALVPGKRSGAFSHGAVPSAHPYILLNYTGTIRDVQTLAHELGHGVHQYLSRKQGVLQADTPLTMAETASVFGEMLVFERLMAAETDAANRLAMLMGKIDDTIATVFRQVAMNRFEDRIHVARRTQGELPPEAFCAYWMETQQAMFQGSVTLGEHYRYWWSYIPHFVHTPGYVYAYAFGELLVLALFARYREEGDTFAERYLALLEAGGSDWPHVLVGRLGVDLKDTTFWHQGLTAIEALIEQAEALAEQVLGSTNAQAA</sequence>
<dbReference type="Gene3D" id="1.20.140.70">
    <property type="entry name" value="Oligopeptidase f, N-terminal domain"/>
    <property type="match status" value="1"/>
</dbReference>
<comment type="cofactor">
    <cofactor evidence="6">
        <name>Zn(2+)</name>
        <dbReference type="ChEBI" id="CHEBI:29105"/>
    </cofactor>
    <text evidence="6">Binds 1 zinc ion.</text>
</comment>
<feature type="domain" description="Peptidase M3A/M3B catalytic" evidence="8">
    <location>
        <begin position="194"/>
        <end position="571"/>
    </location>
</feature>
<dbReference type="CDD" id="cd09610">
    <property type="entry name" value="M3B_PepF"/>
    <property type="match status" value="1"/>
</dbReference>
<evidence type="ECO:0000313" key="10">
    <source>
        <dbReference type="EMBL" id="HER94973.1"/>
    </source>
</evidence>
<evidence type="ECO:0000256" key="1">
    <source>
        <dbReference type="ARBA" id="ARBA00022670"/>
    </source>
</evidence>
<dbReference type="AlphaFoldDB" id="A0A7V2F5I5"/>
<dbReference type="NCBIfam" id="TIGR02290">
    <property type="entry name" value="M3_fam_3"/>
    <property type="match status" value="1"/>
</dbReference>
<keyword evidence="1 6" id="KW-0645">Protease</keyword>
<feature type="coiled-coil region" evidence="7">
    <location>
        <begin position="49"/>
        <end position="110"/>
    </location>
</feature>
<dbReference type="GO" id="GO:0046872">
    <property type="term" value="F:metal ion binding"/>
    <property type="evidence" value="ECO:0007669"/>
    <property type="project" value="UniProtKB-UniRule"/>
</dbReference>
<comment type="similarity">
    <text evidence="6">Belongs to the peptidase M3 family.</text>
</comment>
<dbReference type="InterPro" id="IPR045090">
    <property type="entry name" value="Pept_M3A_M3B"/>
</dbReference>
<evidence type="ECO:0000259" key="9">
    <source>
        <dbReference type="Pfam" id="PF08439"/>
    </source>
</evidence>
<dbReference type="InterPro" id="IPR042088">
    <property type="entry name" value="OligoPept_F_C"/>
</dbReference>
<protein>
    <submittedName>
        <fullName evidence="10">M3 family oligoendopeptidase</fullName>
    </submittedName>
</protein>
<evidence type="ECO:0000256" key="2">
    <source>
        <dbReference type="ARBA" id="ARBA00022723"/>
    </source>
</evidence>
<dbReference type="GO" id="GO:0006518">
    <property type="term" value="P:peptide metabolic process"/>
    <property type="evidence" value="ECO:0007669"/>
    <property type="project" value="TreeGrafter"/>
</dbReference>
<name>A0A7V2F5I5_RHOMR</name>
<proteinExistence type="inferred from homology"/>
<dbReference type="GO" id="GO:0004222">
    <property type="term" value="F:metalloendopeptidase activity"/>
    <property type="evidence" value="ECO:0007669"/>
    <property type="project" value="InterPro"/>
</dbReference>
<comment type="caution">
    <text evidence="10">The sequence shown here is derived from an EMBL/GenBank/DDBJ whole genome shotgun (WGS) entry which is preliminary data.</text>
</comment>
<accession>A0A7V2F5I5</accession>
<dbReference type="Gene3D" id="1.10.1370.20">
    <property type="entry name" value="Oligoendopeptidase f, C-terminal domain"/>
    <property type="match status" value="1"/>
</dbReference>
<keyword evidence="5 6" id="KW-0482">Metalloprotease</keyword>
<keyword evidence="3 6" id="KW-0378">Hydrolase</keyword>
<evidence type="ECO:0000256" key="4">
    <source>
        <dbReference type="ARBA" id="ARBA00022833"/>
    </source>
</evidence>
<dbReference type="InterPro" id="IPR011977">
    <property type="entry name" value="Pept_M3B_clade3"/>
</dbReference>
<evidence type="ECO:0000256" key="6">
    <source>
        <dbReference type="RuleBase" id="RU003435"/>
    </source>
</evidence>
<organism evidence="10">
    <name type="scientific">Rhodothermus marinus</name>
    <name type="common">Rhodothermus obamensis</name>
    <dbReference type="NCBI Taxonomy" id="29549"/>
    <lineage>
        <taxon>Bacteria</taxon>
        <taxon>Pseudomonadati</taxon>
        <taxon>Rhodothermota</taxon>
        <taxon>Rhodothermia</taxon>
        <taxon>Rhodothermales</taxon>
        <taxon>Rhodothermaceae</taxon>
        <taxon>Rhodothermus</taxon>
    </lineage>
</organism>
<dbReference type="SUPFAM" id="SSF55486">
    <property type="entry name" value="Metalloproteases ('zincins'), catalytic domain"/>
    <property type="match status" value="1"/>
</dbReference>
<evidence type="ECO:0000256" key="5">
    <source>
        <dbReference type="ARBA" id="ARBA00023049"/>
    </source>
</evidence>
<dbReference type="EMBL" id="DSGB01000001">
    <property type="protein sequence ID" value="HER94973.1"/>
    <property type="molecule type" value="Genomic_DNA"/>
</dbReference>
<dbReference type="InterPro" id="IPR001567">
    <property type="entry name" value="Pept_M3A_M3B_dom"/>
</dbReference>
<dbReference type="InterPro" id="IPR013647">
    <property type="entry name" value="OligopepF_N_dom"/>
</dbReference>
<evidence type="ECO:0000256" key="7">
    <source>
        <dbReference type="SAM" id="Coils"/>
    </source>
</evidence>
<reference evidence="10" key="1">
    <citation type="journal article" date="2020" name="mSystems">
        <title>Genome- and Community-Level Interaction Insights into Carbon Utilization and Element Cycling Functions of Hydrothermarchaeota in Hydrothermal Sediment.</title>
        <authorList>
            <person name="Zhou Z."/>
            <person name="Liu Y."/>
            <person name="Xu W."/>
            <person name="Pan J."/>
            <person name="Luo Z.H."/>
            <person name="Li M."/>
        </authorList>
    </citation>
    <scope>NUCLEOTIDE SEQUENCE [LARGE SCALE GENOMIC DNA]</scope>
    <source>
        <strain evidence="10">SpSt-143</strain>
    </source>
</reference>
<keyword evidence="4 6" id="KW-0862">Zinc</keyword>
<evidence type="ECO:0000256" key="3">
    <source>
        <dbReference type="ARBA" id="ARBA00022801"/>
    </source>
</evidence>
<dbReference type="PANTHER" id="PTHR11804:SF5">
    <property type="entry name" value="OLIGOENDOPEPTIDASE F"/>
    <property type="match status" value="1"/>
</dbReference>